<dbReference type="NCBIfam" id="TIGR00679">
    <property type="entry name" value="hpr-ser"/>
    <property type="match status" value="1"/>
</dbReference>
<evidence type="ECO:0000256" key="13">
    <source>
        <dbReference type="ARBA" id="ARBA00023277"/>
    </source>
</evidence>
<evidence type="ECO:0000256" key="7">
    <source>
        <dbReference type="ARBA" id="ARBA00022723"/>
    </source>
</evidence>
<evidence type="ECO:0000256" key="5">
    <source>
        <dbReference type="ARBA" id="ARBA00022527"/>
    </source>
</evidence>
<keyword evidence="8 16" id="KW-0547">Nucleotide-binding</keyword>
<keyword evidence="9 16" id="KW-0418">Kinase</keyword>
<dbReference type="InterPro" id="IPR028979">
    <property type="entry name" value="Ser_kin/Pase_Hpr-like_N_sf"/>
</dbReference>
<dbReference type="EC" id="2.7.11.-" evidence="16"/>
<evidence type="ECO:0000256" key="4">
    <source>
        <dbReference type="ARBA" id="ARBA00018922"/>
    </source>
</evidence>
<dbReference type="InterPro" id="IPR027417">
    <property type="entry name" value="P-loop_NTPase"/>
</dbReference>
<comment type="catalytic activity">
    <reaction evidence="15 16">
        <text>[HPr protein]-O-phospho-L-serine + phosphate + H(+) = [HPr protein]-L-serine + diphosphate</text>
        <dbReference type="Rhea" id="RHEA:46604"/>
        <dbReference type="Rhea" id="RHEA-COMP:11602"/>
        <dbReference type="Rhea" id="RHEA-COMP:11603"/>
        <dbReference type="ChEBI" id="CHEBI:15378"/>
        <dbReference type="ChEBI" id="CHEBI:29999"/>
        <dbReference type="ChEBI" id="CHEBI:33019"/>
        <dbReference type="ChEBI" id="CHEBI:43474"/>
        <dbReference type="ChEBI" id="CHEBI:83421"/>
    </reaction>
</comment>
<evidence type="ECO:0000313" key="21">
    <source>
        <dbReference type="EMBL" id="QTD66941.1"/>
    </source>
</evidence>
<dbReference type="PANTHER" id="PTHR30305">
    <property type="entry name" value="PROTEIN YJDM-RELATED"/>
    <property type="match status" value="1"/>
</dbReference>
<dbReference type="SUPFAM" id="SSF75138">
    <property type="entry name" value="HprK N-terminal domain-like"/>
    <property type="match status" value="1"/>
</dbReference>
<evidence type="ECO:0000256" key="10">
    <source>
        <dbReference type="ARBA" id="ARBA00022840"/>
    </source>
</evidence>
<keyword evidence="10 16" id="KW-0067">ATP-binding</keyword>
<evidence type="ECO:0000313" key="19">
    <source>
        <dbReference type="EMBL" id="ART98760.1"/>
    </source>
</evidence>
<accession>A0A1V3Y2H5</accession>
<evidence type="ECO:0000256" key="1">
    <source>
        <dbReference type="ARBA" id="ARBA00001120"/>
    </source>
</evidence>
<comment type="domain">
    <text evidence="16">The Walker A ATP-binding motif also binds Pi and PPi.</text>
</comment>
<dbReference type="GO" id="GO:0000155">
    <property type="term" value="F:phosphorelay sensor kinase activity"/>
    <property type="evidence" value="ECO:0007669"/>
    <property type="project" value="InterPro"/>
</dbReference>
<dbReference type="PANTHER" id="PTHR30305:SF1">
    <property type="entry name" value="HPR KINASE_PHOSPHORYLASE"/>
    <property type="match status" value="1"/>
</dbReference>
<reference evidence="21" key="3">
    <citation type="submission" date="2021-03" db="EMBL/GenBank/DDBJ databases">
        <title>Whole genome sequence of Lactobacillus gasseri HL75.</title>
        <authorList>
            <person name="Kim J.-M."/>
            <person name="Chung S.H."/>
            <person name="Kim J.-S."/>
        </authorList>
    </citation>
    <scope>NUCLEOTIDE SEQUENCE</scope>
    <source>
        <strain evidence="21">HL75</strain>
    </source>
</reference>
<evidence type="ECO:0000256" key="3">
    <source>
        <dbReference type="ARBA" id="ARBA00006883"/>
    </source>
</evidence>
<evidence type="ECO:0000256" key="8">
    <source>
        <dbReference type="ARBA" id="ARBA00022741"/>
    </source>
</evidence>
<evidence type="ECO:0000259" key="18">
    <source>
        <dbReference type="Pfam" id="PF07475"/>
    </source>
</evidence>
<comment type="subunit">
    <text evidence="16">Homohexamer.</text>
</comment>
<feature type="region of interest" description="Important for the catalytic mechanism of both phosphorylation and dephosphorylation" evidence="16">
    <location>
        <begin position="204"/>
        <end position="213"/>
    </location>
</feature>
<evidence type="ECO:0000256" key="6">
    <source>
        <dbReference type="ARBA" id="ARBA00022679"/>
    </source>
</evidence>
<evidence type="ECO:0000256" key="11">
    <source>
        <dbReference type="ARBA" id="ARBA00022842"/>
    </source>
</evidence>
<dbReference type="Proteomes" id="UP000663932">
    <property type="component" value="Chromosome"/>
</dbReference>
<keyword evidence="12 16" id="KW-0511">Multifunctional enzyme</keyword>
<proteinExistence type="inferred from homology"/>
<dbReference type="CDD" id="cd01918">
    <property type="entry name" value="HprK_C"/>
    <property type="match status" value="1"/>
</dbReference>
<sequence length="319" mass="35672">MVEAVKVSELVKDVPSLKIIEGKEYLSQKLIDTSDISRPGLELTGYFDFYPKNRIQLLGRTEISYSARLDHDLRERVFNKMATPETPCFIVSRGLPIPSEMLEAAEKENIPVFSSNMATTHLSSVITQFLDEKLASRKSIHGVLVEIYGMGVLIIGNSGVGKSETALDLVKRGHRLIADDRVDVYQKDDKTVVGEAPKILKHLMEIRGIGIIDVMNLFGAGAVKDSTEIQLIICLQNWDPKANYDRLGFNEKTREIFEVDVPQVTVPVKVGRNLAIIIEVAAMNFRAKKMGYDASQKFEQNLTELISDNSKKDEGESKK</sequence>
<dbReference type="FunFam" id="3.40.50.300:FF:000174">
    <property type="entry name" value="HPr kinase/phosphorylase"/>
    <property type="match status" value="1"/>
</dbReference>
<keyword evidence="11 16" id="KW-0460">Magnesium</keyword>
<name>A0A1V3Y2H5_LACGS</name>
<evidence type="ECO:0000313" key="22">
    <source>
        <dbReference type="Proteomes" id="UP000195798"/>
    </source>
</evidence>
<dbReference type="GO" id="GO:0000287">
    <property type="term" value="F:magnesium ion binding"/>
    <property type="evidence" value="ECO:0007669"/>
    <property type="project" value="UniProtKB-UniRule"/>
</dbReference>
<dbReference type="GO" id="GO:0006109">
    <property type="term" value="P:regulation of carbohydrate metabolic process"/>
    <property type="evidence" value="ECO:0007669"/>
    <property type="project" value="UniProtKB-UniRule"/>
</dbReference>
<keyword evidence="5 16" id="KW-0723">Serine/threonine-protein kinase</keyword>
<feature type="active site" evidence="16">
    <location>
        <position position="141"/>
    </location>
</feature>
<evidence type="ECO:0000259" key="17">
    <source>
        <dbReference type="Pfam" id="PF02603"/>
    </source>
</evidence>
<feature type="active site" evidence="16">
    <location>
        <position position="246"/>
    </location>
</feature>
<dbReference type="Gene3D" id="3.40.50.300">
    <property type="entry name" value="P-loop containing nucleotide triphosphate hydrolases"/>
    <property type="match status" value="1"/>
</dbReference>
<keyword evidence="7 16" id="KW-0479">Metal-binding</keyword>
<dbReference type="EMBL" id="PKKC01000001">
    <property type="protein sequence ID" value="PKZ91728.1"/>
    <property type="molecule type" value="Genomic_DNA"/>
</dbReference>
<dbReference type="Gene3D" id="3.40.1390.20">
    <property type="entry name" value="HprK N-terminal domain-like"/>
    <property type="match status" value="1"/>
</dbReference>
<dbReference type="RefSeq" id="WP_020806699.1">
    <property type="nucleotide sequence ID" value="NZ_CABHMU010000031.1"/>
</dbReference>
<dbReference type="EMBL" id="CP071801">
    <property type="protein sequence ID" value="QTD66941.1"/>
    <property type="molecule type" value="Genomic_DNA"/>
</dbReference>
<evidence type="ECO:0000256" key="12">
    <source>
        <dbReference type="ARBA" id="ARBA00023268"/>
    </source>
</evidence>
<evidence type="ECO:0000256" key="14">
    <source>
        <dbReference type="ARBA" id="ARBA00033012"/>
    </source>
</evidence>
<dbReference type="GO" id="GO:0004712">
    <property type="term" value="F:protein serine/threonine/tyrosine kinase activity"/>
    <property type="evidence" value="ECO:0007669"/>
    <property type="project" value="UniProtKB-UniRule"/>
</dbReference>
<feature type="region of interest" description="Important for the catalytic mechanism of dephosphorylation" evidence="16">
    <location>
        <begin position="267"/>
        <end position="272"/>
    </location>
</feature>
<evidence type="ECO:0000256" key="16">
    <source>
        <dbReference type="HAMAP-Rule" id="MF_01249"/>
    </source>
</evidence>
<feature type="binding site" evidence="16">
    <location>
        <position position="205"/>
    </location>
    <ligand>
        <name>Mg(2+)</name>
        <dbReference type="ChEBI" id="CHEBI:18420"/>
    </ligand>
</feature>
<dbReference type="Proteomes" id="UP000195798">
    <property type="component" value="Chromosome"/>
</dbReference>
<feature type="active site" evidence="16">
    <location>
        <position position="162"/>
    </location>
</feature>
<dbReference type="Pfam" id="PF02603">
    <property type="entry name" value="Hpr_kinase_N"/>
    <property type="match status" value="1"/>
</dbReference>
<dbReference type="SUPFAM" id="SSF53795">
    <property type="entry name" value="PEP carboxykinase-like"/>
    <property type="match status" value="1"/>
</dbReference>
<comment type="cofactor">
    <cofactor evidence="2 16">
        <name>Mg(2+)</name>
        <dbReference type="ChEBI" id="CHEBI:18420"/>
    </cofactor>
</comment>
<comment type="miscellaneous">
    <text evidence="16">Both phosphorylation and phosphorolysis are carried out by the same active site and suggest a common mechanism for both reactions.</text>
</comment>
<organism evidence="20 23">
    <name type="scientific">Lactobacillus gasseri</name>
    <dbReference type="NCBI Taxonomy" id="1596"/>
    <lineage>
        <taxon>Bacteria</taxon>
        <taxon>Bacillati</taxon>
        <taxon>Bacillota</taxon>
        <taxon>Bacilli</taxon>
        <taxon>Lactobacillales</taxon>
        <taxon>Lactobacillaceae</taxon>
        <taxon>Lactobacillus</taxon>
    </lineage>
</organism>
<comment type="function">
    <text evidence="16">Catalyzes the ATP- as well as the pyrophosphate-dependent phosphorylation of a specific serine residue in HPr, a phosphocarrier protein of the phosphoenolpyruvate-dependent sugar phosphotransferase system (PTS). HprK/P also catalyzes the pyrophosphate-producing, inorganic phosphate-dependent dephosphorylation (phosphorolysis) of seryl-phosphorylated HPr (P-Ser-HPr). The two antagonistic activities of HprK/P are regulated by several intracellular metabolites, which change their concentration in response to the absence or presence of rapidly metabolisable carbon sources (glucose, fructose, etc.) in the growth medium. Therefore, by controlling the phosphorylation state of HPr, HPrK/P is a sensor enzyme that plays a major role in the regulation of carbon metabolism and sugar transport: it mediates carbon catabolite repression (CCR), and regulates PTS-catalyzed carbohydrate uptake and inducer exclusion.</text>
</comment>
<keyword evidence="6 16" id="KW-0808">Transferase</keyword>
<dbReference type="InterPro" id="IPR003755">
    <property type="entry name" value="HPr(Ser)_kin/Pase"/>
</dbReference>
<gene>
    <name evidence="16" type="primary">hprK</name>
    <name evidence="19" type="ORF">CCE30_07555</name>
    <name evidence="20" type="ORF">CYJ86_04435</name>
    <name evidence="21" type="ORF">J3E67_001317</name>
</gene>
<evidence type="ECO:0000256" key="15">
    <source>
        <dbReference type="ARBA" id="ARBA00047657"/>
    </source>
</evidence>
<comment type="similarity">
    <text evidence="3 16">Belongs to the HPrK/P family.</text>
</comment>
<dbReference type="OrthoDB" id="9778803at2"/>
<dbReference type="AlphaFoldDB" id="A0A1V3Y2H5"/>
<feature type="domain" description="HPr kinase/phosphorylase C-terminal" evidence="18">
    <location>
        <begin position="132"/>
        <end position="301"/>
    </location>
</feature>
<dbReference type="GO" id="GO:0004674">
    <property type="term" value="F:protein serine/threonine kinase activity"/>
    <property type="evidence" value="ECO:0007669"/>
    <property type="project" value="UniProtKB-KW"/>
</dbReference>
<reference evidence="20 23" key="2">
    <citation type="submission" date="2017-12" db="EMBL/GenBank/DDBJ databases">
        <title>Phylogenetic diversity of female urinary microbiome.</title>
        <authorList>
            <person name="Thomas-White K."/>
            <person name="Wolfe A.J."/>
        </authorList>
    </citation>
    <scope>NUCLEOTIDE SEQUENCE [LARGE SCALE GENOMIC DNA]</scope>
    <source>
        <strain evidence="20 23">UMB0099</strain>
    </source>
</reference>
<dbReference type="EMBL" id="CP021427">
    <property type="protein sequence ID" value="ART98760.1"/>
    <property type="molecule type" value="Genomic_DNA"/>
</dbReference>
<feature type="binding site" evidence="16">
    <location>
        <position position="163"/>
    </location>
    <ligand>
        <name>Mg(2+)</name>
        <dbReference type="ChEBI" id="CHEBI:18420"/>
    </ligand>
</feature>
<feature type="binding site" evidence="16">
    <location>
        <begin position="156"/>
        <end position="163"/>
    </location>
    <ligand>
        <name>ATP</name>
        <dbReference type="ChEBI" id="CHEBI:30616"/>
    </ligand>
</feature>
<dbReference type="InterPro" id="IPR011126">
    <property type="entry name" value="Hpr_kin/Pase_Hpr_N"/>
</dbReference>
<evidence type="ECO:0000313" key="23">
    <source>
        <dbReference type="Proteomes" id="UP000234740"/>
    </source>
</evidence>
<keyword evidence="13 16" id="KW-0119">Carbohydrate metabolism</keyword>
<reference evidence="19 22" key="1">
    <citation type="submission" date="2017-05" db="EMBL/GenBank/DDBJ databases">
        <authorList>
            <person name="Oh N.-S."/>
        </authorList>
    </citation>
    <scope>NUCLEOTIDE SEQUENCE [LARGE SCALE GENOMIC DNA]</scope>
    <source>
        <strain evidence="19 22">4M13</strain>
    </source>
</reference>
<feature type="active site" description="Proton acceptor; for phosphorylation activity. Proton donor; for dephosphorylation activity" evidence="16">
    <location>
        <position position="180"/>
    </location>
</feature>
<dbReference type="InterPro" id="IPR011104">
    <property type="entry name" value="Hpr_kin/Pase_C"/>
</dbReference>
<dbReference type="Pfam" id="PF07475">
    <property type="entry name" value="Hpr_kinase_C"/>
    <property type="match status" value="1"/>
</dbReference>
<evidence type="ECO:0000256" key="9">
    <source>
        <dbReference type="ARBA" id="ARBA00022777"/>
    </source>
</evidence>
<protein>
    <recommendedName>
        <fullName evidence="4 16">HPr kinase/phosphorylase</fullName>
        <shortName evidence="16">HPrK/P</shortName>
        <ecNumber evidence="16">2.7.11.-</ecNumber>
        <ecNumber evidence="16">2.7.4.-</ecNumber>
    </recommendedName>
    <alternativeName>
        <fullName evidence="14 16">HPr(Ser) kinase/phosphorylase</fullName>
    </alternativeName>
</protein>
<dbReference type="GeneID" id="48925327"/>
<evidence type="ECO:0000313" key="20">
    <source>
        <dbReference type="EMBL" id="PKZ91728.1"/>
    </source>
</evidence>
<dbReference type="Proteomes" id="UP000234740">
    <property type="component" value="Unassembled WGS sequence"/>
</dbReference>
<feature type="domain" description="HPr(Ser) kinase/phosphorylase N-terminal" evidence="17">
    <location>
        <begin position="5"/>
        <end position="130"/>
    </location>
</feature>
<dbReference type="GO" id="GO:0005524">
    <property type="term" value="F:ATP binding"/>
    <property type="evidence" value="ECO:0007669"/>
    <property type="project" value="UniProtKB-UniRule"/>
</dbReference>
<dbReference type="HAMAP" id="MF_01249">
    <property type="entry name" value="HPr_kinase"/>
    <property type="match status" value="1"/>
</dbReference>
<evidence type="ECO:0000256" key="2">
    <source>
        <dbReference type="ARBA" id="ARBA00001946"/>
    </source>
</evidence>
<comment type="catalytic activity">
    <reaction evidence="1 16">
        <text>[HPr protein]-L-serine + ATP = [HPr protein]-O-phospho-L-serine + ADP + H(+)</text>
        <dbReference type="Rhea" id="RHEA:46600"/>
        <dbReference type="Rhea" id="RHEA-COMP:11602"/>
        <dbReference type="Rhea" id="RHEA-COMP:11603"/>
        <dbReference type="ChEBI" id="CHEBI:15378"/>
        <dbReference type="ChEBI" id="CHEBI:29999"/>
        <dbReference type="ChEBI" id="CHEBI:30616"/>
        <dbReference type="ChEBI" id="CHEBI:83421"/>
        <dbReference type="ChEBI" id="CHEBI:456216"/>
    </reaction>
</comment>
<dbReference type="EC" id="2.7.4.-" evidence="16"/>